<evidence type="ECO:0000256" key="2">
    <source>
        <dbReference type="ARBA" id="ARBA00022801"/>
    </source>
</evidence>
<dbReference type="GeneID" id="106460791"/>
<feature type="compositionally biased region" description="Basic and acidic residues" evidence="4">
    <location>
        <begin position="216"/>
        <end position="235"/>
    </location>
</feature>
<dbReference type="PANTHER" id="PTHR45626:SF50">
    <property type="entry name" value="TRANSCRIPTION TERMINATION FACTOR 2"/>
    <property type="match status" value="1"/>
</dbReference>
<feature type="domain" description="Helicase ATP-binding" evidence="5">
    <location>
        <begin position="395"/>
        <end position="598"/>
    </location>
</feature>
<evidence type="ECO:0000256" key="3">
    <source>
        <dbReference type="ARBA" id="ARBA00022840"/>
    </source>
</evidence>
<dbReference type="RefSeq" id="XP_013775989.2">
    <property type="nucleotide sequence ID" value="XM_013920535.2"/>
</dbReference>
<evidence type="ECO:0000313" key="7">
    <source>
        <dbReference type="RefSeq" id="XP_013775989.2"/>
    </source>
</evidence>
<name>A0ABM1B6V0_LIMPO</name>
<dbReference type="SMART" id="SM00487">
    <property type="entry name" value="DEXDc"/>
    <property type="match status" value="1"/>
</dbReference>
<evidence type="ECO:0000313" key="6">
    <source>
        <dbReference type="Proteomes" id="UP000694941"/>
    </source>
</evidence>
<dbReference type="InterPro" id="IPR014001">
    <property type="entry name" value="Helicase_ATP-bd"/>
</dbReference>
<organism evidence="6 7">
    <name type="scientific">Limulus polyphemus</name>
    <name type="common">Atlantic horseshoe crab</name>
    <dbReference type="NCBI Taxonomy" id="6850"/>
    <lineage>
        <taxon>Eukaryota</taxon>
        <taxon>Metazoa</taxon>
        <taxon>Ecdysozoa</taxon>
        <taxon>Arthropoda</taxon>
        <taxon>Chelicerata</taxon>
        <taxon>Merostomata</taxon>
        <taxon>Xiphosura</taxon>
        <taxon>Limulidae</taxon>
        <taxon>Limulus</taxon>
    </lineage>
</organism>
<dbReference type="InterPro" id="IPR027417">
    <property type="entry name" value="P-loop_NTPase"/>
</dbReference>
<dbReference type="Pfam" id="PF00176">
    <property type="entry name" value="SNF2-rel_dom"/>
    <property type="match status" value="1"/>
</dbReference>
<sequence>MGLGYLSKLSHSFQPCCFPAACAHVWLIRRQSQKESWIQLTTSISFTTTSKVTWDKIWKVNGKYASHPLFALLSNDQEVADVQNGSKSCGSVGAAMVCCGLVVAYRIPLAVSVFTAELYTILLALDYIEAKQYTNCIIYTDSLISLLALESLPMSSHPVFGLCDTQATIAYILLLCHLYEFEQWHHFRHVLSKALLLILESVIGDESSGEDFISLKSDDPESYDDKESTSRSGNEKHFEKFSYTTSIKQFISGKGPEKNNGQSGSHQSIKTYFKSVKSGTVSRVSEHISKSTQFIKQEKPEEGQRKMQMVDNVGQLSKHALQQLYPAKLAQHTLYGGRMTESRKAEVQSVTKEAIEKLHKSLETCPSENQELVGPESLRTSLMPHQRRALAWLSWRERQHPPGGILADDMGLGKTLTMISLIMKQKENIHIASVQSDDPVWMSKGGKGLINSTTSLIICPACLVHQWHSEVKKHCQKGALKVLVYHGSNREKSVSRLASYDIVITTYNLVSLEVGSGEEDKKKESKETEPEGKGTSILMHVAWERIILDEGHNIKNRNSVVARAVCRFHAKYRWVMTGTPIHNSLTDMYSLLRFLKCSPFDEYQVWKKWVDNSSIQGSTRLNTLVKSLLLRRTKKDTDTKGNPLVELPPKKTKTIMLHLTTKEKEVYEKLLSFSRSMLINYLEKQTEKQQSVRKTEQFTAKRPEEVKKDVSGLPLYTPHISGQNTSESSKAVNASFLLTLLLRLQQCCAHLSLLAKAVENDVLVTSSSDGIEDEEDKLSAQLMGLSVRDKNIAECSLLHQNINQKDRSSSLNLGIYKSDPDFEKDATSTKVNDILVRIKRISKQSTSSENKEKW</sequence>
<reference evidence="7" key="1">
    <citation type="submission" date="2025-08" db="UniProtKB">
        <authorList>
            <consortium name="RefSeq"/>
        </authorList>
    </citation>
    <scope>IDENTIFICATION</scope>
    <source>
        <tissue evidence="7">Muscle</tissue>
    </source>
</reference>
<keyword evidence="1" id="KW-0547">Nucleotide-binding</keyword>
<evidence type="ECO:0000256" key="4">
    <source>
        <dbReference type="SAM" id="MobiDB-lite"/>
    </source>
</evidence>
<keyword evidence="6" id="KW-1185">Reference proteome</keyword>
<proteinExistence type="predicted"/>
<keyword evidence="2" id="KW-0378">Hydrolase</keyword>
<gene>
    <name evidence="7" type="primary">LOC106460791</name>
</gene>
<dbReference type="Gene3D" id="3.40.50.10810">
    <property type="entry name" value="Tandem AAA-ATPase domain"/>
    <property type="match status" value="1"/>
</dbReference>
<dbReference type="Proteomes" id="UP000694941">
    <property type="component" value="Unplaced"/>
</dbReference>
<accession>A0ABM1B6V0</accession>
<dbReference type="InterPro" id="IPR000330">
    <property type="entry name" value="SNF2_N"/>
</dbReference>
<dbReference type="InterPro" id="IPR038718">
    <property type="entry name" value="SNF2-like_sf"/>
</dbReference>
<protein>
    <submittedName>
        <fullName evidence="7">Transcription termination factor 2-like</fullName>
    </submittedName>
</protein>
<feature type="region of interest" description="Disordered" evidence="4">
    <location>
        <begin position="213"/>
        <end position="235"/>
    </location>
</feature>
<dbReference type="InterPro" id="IPR050628">
    <property type="entry name" value="SNF2_RAD54_helicase_TF"/>
</dbReference>
<keyword evidence="3" id="KW-0067">ATP-binding</keyword>
<dbReference type="PROSITE" id="PS51192">
    <property type="entry name" value="HELICASE_ATP_BIND_1"/>
    <property type="match status" value="1"/>
</dbReference>
<dbReference type="SUPFAM" id="SSF52540">
    <property type="entry name" value="P-loop containing nucleoside triphosphate hydrolases"/>
    <property type="match status" value="2"/>
</dbReference>
<evidence type="ECO:0000259" key="5">
    <source>
        <dbReference type="PROSITE" id="PS51192"/>
    </source>
</evidence>
<dbReference type="PANTHER" id="PTHR45626">
    <property type="entry name" value="TRANSCRIPTION TERMINATION FACTOR 2-RELATED"/>
    <property type="match status" value="1"/>
</dbReference>
<evidence type="ECO:0000256" key="1">
    <source>
        <dbReference type="ARBA" id="ARBA00022741"/>
    </source>
</evidence>